<dbReference type="Proteomes" id="UP000318102">
    <property type="component" value="Unassembled WGS sequence"/>
</dbReference>
<dbReference type="InterPro" id="IPR000551">
    <property type="entry name" value="MerR-type_HTH_dom"/>
</dbReference>
<proteinExistence type="predicted"/>
<dbReference type="Pfam" id="PF13411">
    <property type="entry name" value="MerR_1"/>
    <property type="match status" value="1"/>
</dbReference>
<keyword evidence="8" id="KW-1185">Reference proteome</keyword>
<evidence type="ECO:0000256" key="5">
    <source>
        <dbReference type="SAM" id="Coils"/>
    </source>
</evidence>
<dbReference type="SUPFAM" id="SSF46955">
    <property type="entry name" value="Putative DNA-binding domain"/>
    <property type="match status" value="1"/>
</dbReference>
<dbReference type="EMBL" id="VNJK01000001">
    <property type="protein sequence ID" value="TVX93394.1"/>
    <property type="molecule type" value="Genomic_DNA"/>
</dbReference>
<dbReference type="PRINTS" id="PR00040">
    <property type="entry name" value="HTHMERR"/>
</dbReference>
<dbReference type="GO" id="GO:0003700">
    <property type="term" value="F:DNA-binding transcription factor activity"/>
    <property type="evidence" value="ECO:0007669"/>
    <property type="project" value="InterPro"/>
</dbReference>
<keyword evidence="5" id="KW-0175">Coiled coil</keyword>
<feature type="coiled-coil region" evidence="5">
    <location>
        <begin position="80"/>
        <end position="107"/>
    </location>
</feature>
<dbReference type="GO" id="GO:0003677">
    <property type="term" value="F:DNA binding"/>
    <property type="evidence" value="ECO:0007669"/>
    <property type="project" value="UniProtKB-KW"/>
</dbReference>
<dbReference type="AlphaFoldDB" id="A0A559J0I3"/>
<organism evidence="7 8">
    <name type="scientific">Paenibacillus agilis</name>
    <dbReference type="NCBI Taxonomy" id="3020863"/>
    <lineage>
        <taxon>Bacteria</taxon>
        <taxon>Bacillati</taxon>
        <taxon>Bacillota</taxon>
        <taxon>Bacilli</taxon>
        <taxon>Bacillales</taxon>
        <taxon>Paenibacillaceae</taxon>
        <taxon>Paenibacillus</taxon>
    </lineage>
</organism>
<dbReference type="PROSITE" id="PS50937">
    <property type="entry name" value="HTH_MERR_2"/>
    <property type="match status" value="1"/>
</dbReference>
<dbReference type="InterPro" id="IPR047057">
    <property type="entry name" value="MerR_fam"/>
</dbReference>
<keyword evidence="2" id="KW-0805">Transcription regulation</keyword>
<dbReference type="InterPro" id="IPR009061">
    <property type="entry name" value="DNA-bd_dom_put_sf"/>
</dbReference>
<keyword evidence="3" id="KW-0238">DNA-binding</keyword>
<dbReference type="Gene3D" id="1.10.1660.10">
    <property type="match status" value="1"/>
</dbReference>
<keyword evidence="1" id="KW-0678">Repressor</keyword>
<comment type="caution">
    <text evidence="7">The sequence shown here is derived from an EMBL/GenBank/DDBJ whole genome shotgun (WGS) entry which is preliminary data.</text>
</comment>
<keyword evidence="4" id="KW-0804">Transcription</keyword>
<evidence type="ECO:0000313" key="7">
    <source>
        <dbReference type="EMBL" id="TVX93394.1"/>
    </source>
</evidence>
<gene>
    <name evidence="7" type="ORF">FPZ44_10215</name>
</gene>
<name>A0A559J0I3_9BACL</name>
<evidence type="ECO:0000259" key="6">
    <source>
        <dbReference type="PROSITE" id="PS50937"/>
    </source>
</evidence>
<evidence type="ECO:0000256" key="1">
    <source>
        <dbReference type="ARBA" id="ARBA00022491"/>
    </source>
</evidence>
<dbReference type="OrthoDB" id="9773308at2"/>
<evidence type="ECO:0000313" key="8">
    <source>
        <dbReference type="Proteomes" id="UP000318102"/>
    </source>
</evidence>
<protein>
    <submittedName>
        <fullName evidence="7">MerR family transcriptional regulator</fullName>
    </submittedName>
</protein>
<evidence type="ECO:0000256" key="4">
    <source>
        <dbReference type="ARBA" id="ARBA00023163"/>
    </source>
</evidence>
<dbReference type="SMART" id="SM00422">
    <property type="entry name" value="HTH_MERR"/>
    <property type="match status" value="1"/>
</dbReference>
<dbReference type="RefSeq" id="WP_144989835.1">
    <property type="nucleotide sequence ID" value="NZ_VNJK01000001.1"/>
</dbReference>
<evidence type="ECO:0000256" key="2">
    <source>
        <dbReference type="ARBA" id="ARBA00023015"/>
    </source>
</evidence>
<reference evidence="7 8" key="1">
    <citation type="submission" date="2019-07" db="EMBL/GenBank/DDBJ databases">
        <authorList>
            <person name="Kim J."/>
        </authorList>
    </citation>
    <scope>NUCLEOTIDE SEQUENCE [LARGE SCALE GENOMIC DNA]</scope>
    <source>
        <strain evidence="7 8">N4</strain>
    </source>
</reference>
<sequence length="258" mass="30141">MQNEITISELAKLMNVSVHQIRYFEEKGVLQPAYTDENQYRMYGIEEVYKLSHILLLRKLGVSVQTIKECMTSYSADQYRDLFHTSLQEIEAELRRLKETQHFIKKVLQEQQDATTKSKQFQIKWRDTTYFTTWIKMDVSEQLTARHLAAQANRIPNLFEMDFHCIYDGSNTISLSLETKEPADHSLPQGNYLSMQTLINADDELEQAIEQLYAYAASQSFVTSGPLLLTEKSYLSLFSEQKLHYELQVCIEQRKVEV</sequence>
<accession>A0A559J0I3</accession>
<feature type="domain" description="HTH merR-type" evidence="6">
    <location>
        <begin position="4"/>
        <end position="73"/>
    </location>
</feature>
<dbReference type="PANTHER" id="PTHR30204">
    <property type="entry name" value="REDOX-CYCLING DRUG-SENSING TRANSCRIPTIONAL ACTIVATOR SOXR"/>
    <property type="match status" value="1"/>
</dbReference>
<evidence type="ECO:0000256" key="3">
    <source>
        <dbReference type="ARBA" id="ARBA00023125"/>
    </source>
</evidence>
<dbReference type="PANTHER" id="PTHR30204:SF69">
    <property type="entry name" value="MERR-FAMILY TRANSCRIPTIONAL REGULATOR"/>
    <property type="match status" value="1"/>
</dbReference>